<evidence type="ECO:0000256" key="3">
    <source>
        <dbReference type="ARBA" id="ARBA00022777"/>
    </source>
</evidence>
<keyword evidence="8" id="KW-1185">Reference proteome</keyword>
<dbReference type="GO" id="GO:0016301">
    <property type="term" value="F:kinase activity"/>
    <property type="evidence" value="ECO:0007669"/>
    <property type="project" value="UniProtKB-UniRule"/>
</dbReference>
<feature type="binding site" evidence="6">
    <location>
        <position position="46"/>
    </location>
    <ligand>
        <name>GTP</name>
        <dbReference type="ChEBI" id="CHEBI:37565"/>
    </ligand>
</feature>
<keyword evidence="5 6" id="KW-0342">GTP-binding</keyword>
<evidence type="ECO:0000256" key="5">
    <source>
        <dbReference type="ARBA" id="ARBA00023134"/>
    </source>
</evidence>
<comment type="catalytic activity">
    <reaction evidence="6">
        <text>3'-dephospho-CoA + GTP = GDP + CoA + H(+)</text>
        <dbReference type="Rhea" id="RHEA:61156"/>
        <dbReference type="ChEBI" id="CHEBI:15378"/>
        <dbReference type="ChEBI" id="CHEBI:37565"/>
        <dbReference type="ChEBI" id="CHEBI:57287"/>
        <dbReference type="ChEBI" id="CHEBI:57328"/>
        <dbReference type="ChEBI" id="CHEBI:58189"/>
        <dbReference type="EC" id="2.7.1.237"/>
    </reaction>
</comment>
<dbReference type="HAMAP" id="MF_00590">
    <property type="entry name" value="Dephospho_CoA_kinase_GTP_dep"/>
    <property type="match status" value="1"/>
</dbReference>
<name>A0A4D6H9C1_9EURY</name>
<evidence type="ECO:0000313" key="7">
    <source>
        <dbReference type="EMBL" id="QCC49796.1"/>
    </source>
</evidence>
<comment type="similarity">
    <text evidence="6">Belongs to the GTP-dependent DPCK family.</text>
</comment>
<evidence type="ECO:0000256" key="2">
    <source>
        <dbReference type="ARBA" id="ARBA00022741"/>
    </source>
</evidence>
<feature type="binding site" evidence="6">
    <location>
        <position position="150"/>
    </location>
    <ligand>
        <name>GTP</name>
        <dbReference type="ChEBI" id="CHEBI:37565"/>
    </ligand>
</feature>
<dbReference type="PANTHER" id="PTHR40732">
    <property type="entry name" value="UPF0218 PROTEIN TK1697"/>
    <property type="match status" value="1"/>
</dbReference>
<evidence type="ECO:0000256" key="1">
    <source>
        <dbReference type="ARBA" id="ARBA00022679"/>
    </source>
</evidence>
<dbReference type="Proteomes" id="UP000296706">
    <property type="component" value="Chromosome"/>
</dbReference>
<organism evidence="7 8">
    <name type="scientific">Halapricum salinum</name>
    <dbReference type="NCBI Taxonomy" id="1457250"/>
    <lineage>
        <taxon>Archaea</taxon>
        <taxon>Methanobacteriati</taxon>
        <taxon>Methanobacteriota</taxon>
        <taxon>Stenosarchaea group</taxon>
        <taxon>Halobacteria</taxon>
        <taxon>Halobacteriales</taxon>
        <taxon>Haloarculaceae</taxon>
        <taxon>Halapricum</taxon>
    </lineage>
</organism>
<sequence>MPGDDVVLELPAALRSELKEPLGPIYTDTEALLAAATRPIVAVGDIVTYHLLAAGHTPAVALVDERTKRTDVEDDVREAVVDESPFEQTVAVENPPGTLTDALLTALQSALGREPAATTLIVVEGEEDLAALPAVLAVVEGASVVYGQPDEGMVLVTADEAARERVRSLIERMDGSHRPVLDALEG</sequence>
<dbReference type="KEGG" id="hsn:DV733_00525"/>
<comment type="caution">
    <text evidence="6">Lacks conserved residue(s) required for the propagation of feature annotation.</text>
</comment>
<keyword evidence="2 6" id="KW-0547">Nucleotide-binding</keyword>
<protein>
    <recommendedName>
        <fullName evidence="6">GTP-dependent dephospho-CoA kinase</fullName>
        <ecNumber evidence="6">2.7.1.237</ecNumber>
    </recommendedName>
    <alternativeName>
        <fullName evidence="6">Dephospho-coenzyme A kinase</fullName>
        <shortName evidence="6">DPCK</shortName>
    </alternativeName>
</protein>
<dbReference type="InterPro" id="IPR007164">
    <property type="entry name" value="GTP-dep_dephospho-CoA_kin"/>
</dbReference>
<dbReference type="PANTHER" id="PTHR40732:SF1">
    <property type="entry name" value="GTP-DEPENDENT DEPHOSPHO-COA KINASE"/>
    <property type="match status" value="1"/>
</dbReference>
<proteinExistence type="inferred from homology"/>
<dbReference type="GO" id="GO:0015937">
    <property type="term" value="P:coenzyme A biosynthetic process"/>
    <property type="evidence" value="ECO:0007669"/>
    <property type="project" value="UniProtKB-UniRule"/>
</dbReference>
<feature type="binding site" evidence="6">
    <location>
        <position position="47"/>
    </location>
    <ligand>
        <name>GTP</name>
        <dbReference type="ChEBI" id="CHEBI:37565"/>
    </ligand>
</feature>
<dbReference type="EC" id="2.7.1.237" evidence="6"/>
<dbReference type="RefSeq" id="WP_049993242.1">
    <property type="nucleotide sequence ID" value="NZ_CP031310.1"/>
</dbReference>
<evidence type="ECO:0000313" key="8">
    <source>
        <dbReference type="Proteomes" id="UP000296706"/>
    </source>
</evidence>
<dbReference type="UniPathway" id="UPA00241"/>
<dbReference type="GO" id="GO:0005525">
    <property type="term" value="F:GTP binding"/>
    <property type="evidence" value="ECO:0007669"/>
    <property type="project" value="UniProtKB-UniRule"/>
</dbReference>
<accession>A0A4D6H9C1</accession>
<keyword evidence="1 6" id="KW-0808">Transferase</keyword>
<dbReference type="PIRSF" id="PIRSF006533">
    <property type="entry name" value="UCP006533"/>
    <property type="match status" value="1"/>
</dbReference>
<comment type="pathway">
    <text evidence="6">Cofactor biosynthesis; coenzyme A biosynthesis.</text>
</comment>
<dbReference type="OrthoDB" id="15447at2157"/>
<gene>
    <name evidence="7" type="ORF">DV733_00525</name>
</gene>
<evidence type="ECO:0000256" key="6">
    <source>
        <dbReference type="HAMAP-Rule" id="MF_00590"/>
    </source>
</evidence>
<dbReference type="EMBL" id="CP031310">
    <property type="protein sequence ID" value="QCC49796.1"/>
    <property type="molecule type" value="Genomic_DNA"/>
</dbReference>
<dbReference type="STRING" id="1457250.GCA_000755225_02397"/>
<dbReference type="GeneID" id="39846308"/>
<evidence type="ECO:0000256" key="4">
    <source>
        <dbReference type="ARBA" id="ARBA00022993"/>
    </source>
</evidence>
<keyword evidence="4 6" id="KW-0173">Coenzyme A biosynthesis</keyword>
<comment type="function">
    <text evidence="6">Catalyzes the GTP-dependent phosphorylation of the 3'-hydroxyl group of dephosphocoenzyme A to form coenzyme A (CoA).</text>
</comment>
<reference evidence="7 8" key="1">
    <citation type="journal article" date="2019" name="Nat. Commun.">
        <title>A new type of DNA phosphorothioation-based antiviral system in archaea.</title>
        <authorList>
            <person name="Xiong L."/>
            <person name="Liu S."/>
            <person name="Chen S."/>
            <person name="Xiao Y."/>
            <person name="Zhu B."/>
            <person name="Gao Y."/>
            <person name="Zhang Y."/>
            <person name="Chen B."/>
            <person name="Luo J."/>
            <person name="Deng Z."/>
            <person name="Chen X."/>
            <person name="Wang L."/>
            <person name="Chen S."/>
        </authorList>
    </citation>
    <scope>NUCLEOTIDE SEQUENCE [LARGE SCALE GENOMIC DNA]</scope>
    <source>
        <strain evidence="7 8">CBA1105</strain>
    </source>
</reference>
<feature type="binding site" evidence="6">
    <location>
        <position position="45"/>
    </location>
    <ligand>
        <name>GTP</name>
        <dbReference type="ChEBI" id="CHEBI:37565"/>
    </ligand>
</feature>
<dbReference type="AlphaFoldDB" id="A0A4D6H9C1"/>
<feature type="binding site" evidence="6">
    <location>
        <position position="127"/>
    </location>
    <ligand>
        <name>GTP</name>
        <dbReference type="ChEBI" id="CHEBI:37565"/>
    </ligand>
</feature>
<dbReference type="Pfam" id="PF04019">
    <property type="entry name" value="DUF359"/>
    <property type="match status" value="1"/>
</dbReference>
<feature type="binding site" evidence="6">
    <location>
        <position position="64"/>
    </location>
    <ligand>
        <name>GTP</name>
        <dbReference type="ChEBI" id="CHEBI:37565"/>
    </ligand>
</feature>
<keyword evidence="3 6" id="KW-0418">Kinase</keyword>